<comment type="subcellular location">
    <subcellularLocation>
        <location evidence="1 5 6">Nucleus</location>
    </subcellularLocation>
</comment>
<dbReference type="InterPro" id="IPR009057">
    <property type="entry name" value="Homeodomain-like_sf"/>
</dbReference>
<dbReference type="GO" id="GO:0000978">
    <property type="term" value="F:RNA polymerase II cis-regulatory region sequence-specific DNA binding"/>
    <property type="evidence" value="ECO:0007669"/>
    <property type="project" value="TreeGrafter"/>
</dbReference>
<feature type="domain" description="Homeobox" evidence="8">
    <location>
        <begin position="161"/>
        <end position="221"/>
    </location>
</feature>
<dbReference type="PROSITE" id="PS00027">
    <property type="entry name" value="HOMEOBOX_1"/>
    <property type="match status" value="1"/>
</dbReference>
<dbReference type="CDD" id="cd00086">
    <property type="entry name" value="homeodomain"/>
    <property type="match status" value="1"/>
</dbReference>
<feature type="region of interest" description="Disordered" evidence="7">
    <location>
        <begin position="1"/>
        <end position="21"/>
    </location>
</feature>
<evidence type="ECO:0000256" key="7">
    <source>
        <dbReference type="SAM" id="MobiDB-lite"/>
    </source>
</evidence>
<organism evidence="9 10">
    <name type="scientific">Wuchereria bancrofti</name>
    <dbReference type="NCBI Taxonomy" id="6293"/>
    <lineage>
        <taxon>Eukaryota</taxon>
        <taxon>Metazoa</taxon>
        <taxon>Ecdysozoa</taxon>
        <taxon>Nematoda</taxon>
        <taxon>Chromadorea</taxon>
        <taxon>Rhabditida</taxon>
        <taxon>Spirurina</taxon>
        <taxon>Spiruromorpha</taxon>
        <taxon>Filarioidea</taxon>
        <taxon>Onchocercidae</taxon>
        <taxon>Wuchereria</taxon>
    </lineage>
</organism>
<feature type="compositionally biased region" description="Low complexity" evidence="7">
    <location>
        <begin position="281"/>
        <end position="295"/>
    </location>
</feature>
<evidence type="ECO:0000313" key="9">
    <source>
        <dbReference type="Proteomes" id="UP000093561"/>
    </source>
</evidence>
<dbReference type="PRINTS" id="PR00024">
    <property type="entry name" value="HOMEOBOX"/>
</dbReference>
<evidence type="ECO:0000313" key="10">
    <source>
        <dbReference type="WBParaSite" id="mrna-Wban_03146"/>
    </source>
</evidence>
<dbReference type="Pfam" id="PF00046">
    <property type="entry name" value="Homeodomain"/>
    <property type="match status" value="1"/>
</dbReference>
<evidence type="ECO:0000259" key="8">
    <source>
        <dbReference type="PROSITE" id="PS50071"/>
    </source>
</evidence>
<protein>
    <recommendedName>
        <fullName evidence="8">Homeobox domain-containing protein</fullName>
    </recommendedName>
</protein>
<dbReference type="SMART" id="SM00389">
    <property type="entry name" value="HOX"/>
    <property type="match status" value="1"/>
</dbReference>
<feature type="compositionally biased region" description="Low complexity" evidence="7">
    <location>
        <begin position="9"/>
        <end position="21"/>
    </location>
</feature>
<dbReference type="PROSITE" id="PS50071">
    <property type="entry name" value="HOMEOBOX_2"/>
    <property type="match status" value="1"/>
</dbReference>
<dbReference type="GO" id="GO:0000981">
    <property type="term" value="F:DNA-binding transcription factor activity, RNA polymerase II-specific"/>
    <property type="evidence" value="ECO:0007669"/>
    <property type="project" value="InterPro"/>
</dbReference>
<evidence type="ECO:0000256" key="3">
    <source>
        <dbReference type="ARBA" id="ARBA00023155"/>
    </source>
</evidence>
<feature type="DNA-binding region" description="Homeobox" evidence="5">
    <location>
        <begin position="163"/>
        <end position="222"/>
    </location>
</feature>
<dbReference type="WBParaSite" id="mrna-Wban_03146">
    <property type="protein sequence ID" value="mrna-Wban_03146"/>
    <property type="gene ID" value="Wban_03146"/>
</dbReference>
<sequence>MENCYNVESTSSSLSSSSSISLSSCYSYPYVNCCTSYDTYGTTTYPFNGFYGTYESSKYYQQLPDTTNHYQQTQTTYYPHYRTSIASTSDYSQLFLNGTIPTNYSSATTTTANYNSISYGRGGNRSNFQRPKYAWMLEREKDHQQSRHLQQTVRSTTDTVITSQTGRTSYSTPQVVELEKEFRTNRYLNKQRRNELATLLALTDRQIKIWFQNRRMKEKKQRLAAAPPNKLIITATTTTTTSTTSSITDTIINSNNNATTTTTATTTTATTTTATTTTATTTNTMNYNNNLQNQTENDKKNNSTNNFSKSNQREEKEIKIVGTIINEVANRIFYASL</sequence>
<dbReference type="InterPro" id="IPR017970">
    <property type="entry name" value="Homeobox_CS"/>
</dbReference>
<proteinExistence type="predicted"/>
<keyword evidence="4 5" id="KW-0539">Nucleus</keyword>
<dbReference type="AlphaFoldDB" id="A0AAF5PN22"/>
<evidence type="ECO:0000256" key="6">
    <source>
        <dbReference type="RuleBase" id="RU000682"/>
    </source>
</evidence>
<dbReference type="Gene3D" id="1.10.10.60">
    <property type="entry name" value="Homeodomain-like"/>
    <property type="match status" value="1"/>
</dbReference>
<reference evidence="9" key="2">
    <citation type="journal article" date="2016" name="Mol. Ecol.">
        <title>Population genomics of the filarial nematode parasite Wuchereria bancrofti from mosquitoes.</title>
        <authorList>
            <person name="Small S.T."/>
            <person name="Reimer L.J."/>
            <person name="Tisch D.J."/>
            <person name="King C.L."/>
            <person name="Christensen B.M."/>
            <person name="Siba P.M."/>
            <person name="Kazura J.W."/>
            <person name="Serre D."/>
            <person name="Zimmerman P.A."/>
        </authorList>
    </citation>
    <scope>NUCLEOTIDE SEQUENCE</scope>
    <source>
        <strain evidence="9">pt0022</strain>
    </source>
</reference>
<dbReference type="SUPFAM" id="SSF46689">
    <property type="entry name" value="Homeodomain-like"/>
    <property type="match status" value="1"/>
</dbReference>
<evidence type="ECO:0000256" key="2">
    <source>
        <dbReference type="ARBA" id="ARBA00023125"/>
    </source>
</evidence>
<evidence type="ECO:0000256" key="5">
    <source>
        <dbReference type="PROSITE-ProRule" id="PRU00108"/>
    </source>
</evidence>
<feature type="region of interest" description="Disordered" evidence="7">
    <location>
        <begin position="281"/>
        <end position="313"/>
    </location>
</feature>
<accession>A0AAF5PN22</accession>
<reference evidence="10" key="3">
    <citation type="submission" date="2024-02" db="UniProtKB">
        <authorList>
            <consortium name="WormBaseParasite"/>
        </authorList>
    </citation>
    <scope>IDENTIFICATION</scope>
    <source>
        <strain evidence="10">pt0022</strain>
    </source>
</reference>
<dbReference type="InterPro" id="IPR020479">
    <property type="entry name" value="HD_metazoa"/>
</dbReference>
<dbReference type="PANTHER" id="PTHR45664">
    <property type="entry name" value="PROTEIN ZERKNUELLT 1-RELATED"/>
    <property type="match status" value="1"/>
</dbReference>
<dbReference type="Proteomes" id="UP000093561">
    <property type="component" value="Unassembled WGS sequence"/>
</dbReference>
<keyword evidence="3 5" id="KW-0371">Homeobox</keyword>
<dbReference type="PANTHER" id="PTHR45664:SF18">
    <property type="entry name" value="HOMEOBOX PROTEIN HOX3"/>
    <property type="match status" value="1"/>
</dbReference>
<reference evidence="9" key="1">
    <citation type="submission" date="2015-03" db="EMBL/GenBank/DDBJ databases">
        <title>Wuchereria bancrofti Genome Sequencing Papua New Guinea Strain.</title>
        <authorList>
            <person name="Small S.T."/>
            <person name="Serre D."/>
            <person name="Zimmerman P.A."/>
        </authorList>
    </citation>
    <scope>NUCLEOTIDE SEQUENCE [LARGE SCALE GENOMIC DNA]</scope>
    <source>
        <strain evidence="9">pt0022</strain>
    </source>
</reference>
<dbReference type="GO" id="GO:0005634">
    <property type="term" value="C:nucleus"/>
    <property type="evidence" value="ECO:0007669"/>
    <property type="project" value="UniProtKB-SubCell"/>
</dbReference>
<feature type="region of interest" description="Disordered" evidence="7">
    <location>
        <begin position="144"/>
        <end position="168"/>
    </location>
</feature>
<evidence type="ECO:0000256" key="4">
    <source>
        <dbReference type="ARBA" id="ARBA00023242"/>
    </source>
</evidence>
<keyword evidence="2 5" id="KW-0238">DNA-binding</keyword>
<evidence type="ECO:0000256" key="1">
    <source>
        <dbReference type="ARBA" id="ARBA00004123"/>
    </source>
</evidence>
<name>A0AAF5PN22_WUCBA</name>
<dbReference type="InterPro" id="IPR001356">
    <property type="entry name" value="HD"/>
</dbReference>
<feature type="compositionally biased region" description="Polar residues" evidence="7">
    <location>
        <begin position="147"/>
        <end position="168"/>
    </location>
</feature>